<gene>
    <name evidence="2" type="ORF">SAMN05216466_113168</name>
</gene>
<dbReference type="RefSeq" id="WP_090688337.1">
    <property type="nucleotide sequence ID" value="NZ_CADERL010000013.1"/>
</dbReference>
<name>A0A1G8FFV4_9BURK</name>
<proteinExistence type="predicted"/>
<evidence type="ECO:0000313" key="2">
    <source>
        <dbReference type="EMBL" id="SDH80922.1"/>
    </source>
</evidence>
<dbReference type="PANTHER" id="PTHR33990">
    <property type="entry name" value="PROTEIN YJDN-RELATED"/>
    <property type="match status" value="1"/>
</dbReference>
<dbReference type="OrthoDB" id="9795306at2"/>
<organism evidence="2 3">
    <name type="scientific">Paraburkholderia phenazinium</name>
    <dbReference type="NCBI Taxonomy" id="60549"/>
    <lineage>
        <taxon>Bacteria</taxon>
        <taxon>Pseudomonadati</taxon>
        <taxon>Pseudomonadota</taxon>
        <taxon>Betaproteobacteria</taxon>
        <taxon>Burkholderiales</taxon>
        <taxon>Burkholderiaceae</taxon>
        <taxon>Paraburkholderia</taxon>
    </lineage>
</organism>
<dbReference type="InterPro" id="IPR029068">
    <property type="entry name" value="Glyas_Bleomycin-R_OHBP_Dase"/>
</dbReference>
<evidence type="ECO:0000259" key="1">
    <source>
        <dbReference type="Pfam" id="PF00903"/>
    </source>
</evidence>
<dbReference type="InterPro" id="IPR004360">
    <property type="entry name" value="Glyas_Fos-R_dOase_dom"/>
</dbReference>
<dbReference type="Proteomes" id="UP000199706">
    <property type="component" value="Unassembled WGS sequence"/>
</dbReference>
<evidence type="ECO:0000313" key="3">
    <source>
        <dbReference type="Proteomes" id="UP000199706"/>
    </source>
</evidence>
<reference evidence="2 3" key="1">
    <citation type="submission" date="2016-10" db="EMBL/GenBank/DDBJ databases">
        <authorList>
            <person name="de Groot N.N."/>
        </authorList>
    </citation>
    <scope>NUCLEOTIDE SEQUENCE [LARGE SCALE GENOMIC DNA]</scope>
    <source>
        <strain evidence="2 3">LMG 2247</strain>
    </source>
</reference>
<dbReference type="SUPFAM" id="SSF54593">
    <property type="entry name" value="Glyoxalase/Bleomycin resistance protein/Dihydroxybiphenyl dioxygenase"/>
    <property type="match status" value="1"/>
</dbReference>
<dbReference type="CDD" id="cd06588">
    <property type="entry name" value="PhnB_like"/>
    <property type="match status" value="1"/>
</dbReference>
<dbReference type="InterPro" id="IPR028973">
    <property type="entry name" value="PhnB-like"/>
</dbReference>
<sequence length="138" mass="15311">MEIQPYVFFDGRCDEALSFYTDKLGAEVMFKMQYKDAPPDAGHSVDPKFENKVMHASVKLGSTILMVSDDCMSESVTHEGFRLSLTADDLAHGEKLFNALAEGGTVNMPWQATFWSQGFGMVTDKFGIGWMVTIPQAN</sequence>
<dbReference type="AlphaFoldDB" id="A0A1G8FFV4"/>
<protein>
    <submittedName>
        <fullName evidence="2">PhnB protein</fullName>
    </submittedName>
</protein>
<feature type="domain" description="Glyoxalase/fosfomycin resistance/dioxygenase" evidence="1">
    <location>
        <begin position="3"/>
        <end position="131"/>
    </location>
</feature>
<accession>A0A1G8FFV4</accession>
<dbReference type="Pfam" id="PF00903">
    <property type="entry name" value="Glyoxalase"/>
    <property type="match status" value="1"/>
</dbReference>
<dbReference type="PANTHER" id="PTHR33990:SF1">
    <property type="entry name" value="PROTEIN YJDN"/>
    <property type="match status" value="1"/>
</dbReference>
<dbReference type="Gene3D" id="3.10.180.10">
    <property type="entry name" value="2,3-Dihydroxybiphenyl 1,2-Dioxygenase, domain 1"/>
    <property type="match status" value="1"/>
</dbReference>
<dbReference type="EMBL" id="FNCJ01000013">
    <property type="protein sequence ID" value="SDH80922.1"/>
    <property type="molecule type" value="Genomic_DNA"/>
</dbReference>